<dbReference type="InterPro" id="IPR021589">
    <property type="entry name" value="Cut12"/>
</dbReference>
<sequence length="817" mass="90709">MFSWFLGSAPAQPAKSTAPEVTVTKVSGDEVPAPPQESAPLFAVNALKTAVFGTPAPAKAAPGSIAFRAAGNPPLQPIFKSLSTDSSEPGAKGIESNGAKRRALTLRPSNLNNGRSTDLFGDTELKDSSNDNFKFKVTNRKTIFDKSTHGLKDSAPKNLFEATPARSASHNPFTTKFTRPASPTKSILSRGAGTSLGPKKAVSFHPSLTDSTPDPKNRRARSGLPHEFPGKFPSPWTPRTGQTPKLGERTTTLDETSKPLLLPTGSKRPFDTIDENTRIENILGNSEPQFDTDTAGVLSDFDAPRSASGQFWVDRSKTFEDLAVTKADKLKERCQTAIEYAKQKDELCVNLAEKLRETLDKNKLLKDELRRIHRWSQPDAHKDQTVLADVMHMLSEKEEKLGAAEEEIAKMKLQIDQYAARVQTFEEMLDHREDKITELSMSLYDGGLSGDSDEQIEQLKQKLEKAKNQAKEVAPLRIQCTSLQSTVNSLKREKSRLETRLSLISSSNTTAASTTALSSNAEARLKERIEELEKARRELRAEMSTKITEASKQRRESEKTLRSEISDLKAKLANEQLDKKELQEQVDQLHAELLGHGRKDRPSLEWQQKHQATVEELRRVKEELDQSKLHNNAEDLFRLHEGASQAFINLEPIQKPTHGPLIDLSPNERGFNRRPSLVRRLSRSPHKSATERKEQHPPSPQFEIDDTFNLPKPSPFIPTPVASQTGPPPKLDFNSKIDAFSLTSPKYTEAGSRAYTKPSPRPSVVAWSPPRARTTTNVARKNPRPSALDNMDPARRAAAERRVAERMAARKAAATGR</sequence>
<proteinExistence type="predicted"/>
<dbReference type="GO" id="GO:0005856">
    <property type="term" value="C:cytoskeleton"/>
    <property type="evidence" value="ECO:0007669"/>
    <property type="project" value="TreeGrafter"/>
</dbReference>
<accession>A0A4S2MLM3</accession>
<evidence type="ECO:0000256" key="1">
    <source>
        <dbReference type="SAM" id="Coils"/>
    </source>
</evidence>
<feature type="region of interest" description="Disordered" evidence="2">
    <location>
        <begin position="162"/>
        <end position="249"/>
    </location>
</feature>
<keyword evidence="1" id="KW-0175">Coiled coil</keyword>
<dbReference type="PANTHER" id="PTHR47357:SF1">
    <property type="entry name" value="SPINDLE POLE BODY COMPONENT 110"/>
    <property type="match status" value="1"/>
</dbReference>
<feature type="region of interest" description="Disordered" evidence="2">
    <location>
        <begin position="1"/>
        <end position="37"/>
    </location>
</feature>
<feature type="region of interest" description="Disordered" evidence="2">
    <location>
        <begin position="658"/>
        <end position="706"/>
    </location>
</feature>
<dbReference type="PANTHER" id="PTHR47357">
    <property type="entry name" value="COP1-INTERACTIVE PROTEIN 1"/>
    <property type="match status" value="1"/>
</dbReference>
<feature type="coiled-coil region" evidence="1">
    <location>
        <begin position="348"/>
        <end position="627"/>
    </location>
</feature>
<dbReference type="Proteomes" id="UP000298138">
    <property type="component" value="Unassembled WGS sequence"/>
</dbReference>
<dbReference type="EMBL" id="ML220148">
    <property type="protein sequence ID" value="TGZ77805.1"/>
    <property type="molecule type" value="Genomic_DNA"/>
</dbReference>
<dbReference type="STRING" id="341454.A0A4S2MLM3"/>
<dbReference type="InParanoid" id="A0A4S2MLM3"/>
<feature type="compositionally biased region" description="Polar residues" evidence="2">
    <location>
        <begin position="166"/>
        <end position="187"/>
    </location>
</feature>
<protein>
    <recommendedName>
        <fullName evidence="3">Spindle pole body-associated protein cut12 domain-containing protein</fullName>
    </recommendedName>
</protein>
<feature type="domain" description="Spindle pole body-associated protein cut12" evidence="3">
    <location>
        <begin position="291"/>
        <end position="363"/>
    </location>
</feature>
<gene>
    <name evidence="4" type="ORF">EX30DRAFT_398214</name>
</gene>
<keyword evidence="5" id="KW-1185">Reference proteome</keyword>
<evidence type="ECO:0000313" key="5">
    <source>
        <dbReference type="Proteomes" id="UP000298138"/>
    </source>
</evidence>
<evidence type="ECO:0000256" key="2">
    <source>
        <dbReference type="SAM" id="MobiDB-lite"/>
    </source>
</evidence>
<dbReference type="OrthoDB" id="5383703at2759"/>
<reference evidence="4 5" key="1">
    <citation type="submission" date="2019-04" db="EMBL/GenBank/DDBJ databases">
        <title>Comparative genomics and transcriptomics to analyze fruiting body development in filamentous ascomycetes.</title>
        <authorList>
            <consortium name="DOE Joint Genome Institute"/>
            <person name="Lutkenhaus R."/>
            <person name="Traeger S."/>
            <person name="Breuer J."/>
            <person name="Kuo A."/>
            <person name="Lipzen A."/>
            <person name="Pangilinan J."/>
            <person name="Dilworth D."/>
            <person name="Sandor L."/>
            <person name="Poggeler S."/>
            <person name="Barry K."/>
            <person name="Grigoriev I.V."/>
            <person name="Nowrousian M."/>
        </authorList>
    </citation>
    <scope>NUCLEOTIDE SEQUENCE [LARGE SCALE GENOMIC DNA]</scope>
    <source>
        <strain evidence="4 5">CBS 389.68</strain>
    </source>
</reference>
<dbReference type="Pfam" id="PF11500">
    <property type="entry name" value="Cut12"/>
    <property type="match status" value="1"/>
</dbReference>
<feature type="compositionally biased region" description="Basic residues" evidence="2">
    <location>
        <begin position="676"/>
        <end position="686"/>
    </location>
</feature>
<evidence type="ECO:0000259" key="3">
    <source>
        <dbReference type="Pfam" id="PF11500"/>
    </source>
</evidence>
<feature type="region of interest" description="Disordered" evidence="2">
    <location>
        <begin position="749"/>
        <end position="800"/>
    </location>
</feature>
<organism evidence="4 5">
    <name type="scientific">Ascodesmis nigricans</name>
    <dbReference type="NCBI Taxonomy" id="341454"/>
    <lineage>
        <taxon>Eukaryota</taxon>
        <taxon>Fungi</taxon>
        <taxon>Dikarya</taxon>
        <taxon>Ascomycota</taxon>
        <taxon>Pezizomycotina</taxon>
        <taxon>Pezizomycetes</taxon>
        <taxon>Pezizales</taxon>
        <taxon>Ascodesmidaceae</taxon>
        <taxon>Ascodesmis</taxon>
    </lineage>
</organism>
<evidence type="ECO:0000313" key="4">
    <source>
        <dbReference type="EMBL" id="TGZ77805.1"/>
    </source>
</evidence>
<dbReference type="Gene3D" id="1.10.287.1490">
    <property type="match status" value="1"/>
</dbReference>
<name>A0A4S2MLM3_9PEZI</name>
<dbReference type="GO" id="GO:0005200">
    <property type="term" value="F:structural constituent of cytoskeleton"/>
    <property type="evidence" value="ECO:0007669"/>
    <property type="project" value="TreeGrafter"/>
</dbReference>
<dbReference type="AlphaFoldDB" id="A0A4S2MLM3"/>